<protein>
    <recommendedName>
        <fullName evidence="3">RRM domain-containing protein</fullName>
    </recommendedName>
</protein>
<gene>
    <name evidence="4" type="ORF">K432DRAFT_443851</name>
</gene>
<feature type="compositionally biased region" description="Polar residues" evidence="2">
    <location>
        <begin position="717"/>
        <end position="729"/>
    </location>
</feature>
<reference evidence="4 5" key="1">
    <citation type="journal article" date="2016" name="Nat. Commun.">
        <title>Ectomycorrhizal ecology is imprinted in the genome of the dominant symbiotic fungus Cenococcum geophilum.</title>
        <authorList>
            <consortium name="DOE Joint Genome Institute"/>
            <person name="Peter M."/>
            <person name="Kohler A."/>
            <person name="Ohm R.A."/>
            <person name="Kuo A."/>
            <person name="Krutzmann J."/>
            <person name="Morin E."/>
            <person name="Arend M."/>
            <person name="Barry K.W."/>
            <person name="Binder M."/>
            <person name="Choi C."/>
            <person name="Clum A."/>
            <person name="Copeland A."/>
            <person name="Grisel N."/>
            <person name="Haridas S."/>
            <person name="Kipfer T."/>
            <person name="LaButti K."/>
            <person name="Lindquist E."/>
            <person name="Lipzen A."/>
            <person name="Maire R."/>
            <person name="Meier B."/>
            <person name="Mihaltcheva S."/>
            <person name="Molinier V."/>
            <person name="Murat C."/>
            <person name="Poggeler S."/>
            <person name="Quandt C.A."/>
            <person name="Sperisen C."/>
            <person name="Tritt A."/>
            <person name="Tisserant E."/>
            <person name="Crous P.W."/>
            <person name="Henrissat B."/>
            <person name="Nehls U."/>
            <person name="Egli S."/>
            <person name="Spatafora J.W."/>
            <person name="Grigoriev I.V."/>
            <person name="Martin F.M."/>
        </authorList>
    </citation>
    <scope>NUCLEOTIDE SEQUENCE [LARGE SCALE GENOMIC DNA]</scope>
    <source>
        <strain evidence="4 5">CBS 459.81</strain>
    </source>
</reference>
<accession>A0A8E2E994</accession>
<feature type="compositionally biased region" description="Basic and acidic residues" evidence="2">
    <location>
        <begin position="1073"/>
        <end position="1085"/>
    </location>
</feature>
<feature type="compositionally biased region" description="Polar residues" evidence="2">
    <location>
        <begin position="791"/>
        <end position="801"/>
    </location>
</feature>
<evidence type="ECO:0000313" key="5">
    <source>
        <dbReference type="Proteomes" id="UP000250266"/>
    </source>
</evidence>
<dbReference type="InterPro" id="IPR035979">
    <property type="entry name" value="RBD_domain_sf"/>
</dbReference>
<feature type="region of interest" description="Disordered" evidence="2">
    <location>
        <begin position="284"/>
        <end position="305"/>
    </location>
</feature>
<organism evidence="4 5">
    <name type="scientific">Lepidopterella palustris CBS 459.81</name>
    <dbReference type="NCBI Taxonomy" id="1314670"/>
    <lineage>
        <taxon>Eukaryota</taxon>
        <taxon>Fungi</taxon>
        <taxon>Dikarya</taxon>
        <taxon>Ascomycota</taxon>
        <taxon>Pezizomycotina</taxon>
        <taxon>Dothideomycetes</taxon>
        <taxon>Pleosporomycetidae</taxon>
        <taxon>Mytilinidiales</taxon>
        <taxon>Argynnaceae</taxon>
        <taxon>Lepidopterella</taxon>
    </lineage>
</organism>
<feature type="region of interest" description="Disordered" evidence="2">
    <location>
        <begin position="1764"/>
        <end position="1788"/>
    </location>
</feature>
<feature type="compositionally biased region" description="Basic residues" evidence="2">
    <location>
        <begin position="1186"/>
        <end position="1205"/>
    </location>
</feature>
<feature type="compositionally biased region" description="Low complexity" evidence="2">
    <location>
        <begin position="1296"/>
        <end position="1305"/>
    </location>
</feature>
<feature type="domain" description="RRM" evidence="3">
    <location>
        <begin position="620"/>
        <end position="700"/>
    </location>
</feature>
<dbReference type="InterPro" id="IPR000504">
    <property type="entry name" value="RRM_dom"/>
</dbReference>
<dbReference type="EMBL" id="KV745003">
    <property type="protein sequence ID" value="OCK79481.1"/>
    <property type="molecule type" value="Genomic_DNA"/>
</dbReference>
<feature type="compositionally biased region" description="Basic residues" evidence="2">
    <location>
        <begin position="826"/>
        <end position="840"/>
    </location>
</feature>
<feature type="compositionally biased region" description="Basic and acidic residues" evidence="2">
    <location>
        <begin position="1367"/>
        <end position="1377"/>
    </location>
</feature>
<dbReference type="PROSITE" id="PS50102">
    <property type="entry name" value="RRM"/>
    <property type="match status" value="1"/>
</dbReference>
<dbReference type="SMART" id="SM00360">
    <property type="entry name" value="RRM"/>
    <property type="match status" value="1"/>
</dbReference>
<feature type="compositionally biased region" description="Polar residues" evidence="2">
    <location>
        <begin position="760"/>
        <end position="774"/>
    </location>
</feature>
<feature type="compositionally biased region" description="Low complexity" evidence="2">
    <location>
        <begin position="290"/>
        <end position="303"/>
    </location>
</feature>
<dbReference type="Proteomes" id="UP000250266">
    <property type="component" value="Unassembled WGS sequence"/>
</dbReference>
<feature type="compositionally biased region" description="Basic residues" evidence="2">
    <location>
        <begin position="1555"/>
        <end position="1565"/>
    </location>
</feature>
<feature type="region of interest" description="Disordered" evidence="2">
    <location>
        <begin position="1708"/>
        <end position="1728"/>
    </location>
</feature>
<feature type="compositionally biased region" description="Polar residues" evidence="2">
    <location>
        <begin position="573"/>
        <end position="585"/>
    </location>
</feature>
<keyword evidence="1" id="KW-0694">RNA-binding</keyword>
<sequence length="1788" mass="195511">MACLFSTNLGQREPRTIAPPYQPVIVRSNKMDGVADFARRCLEKWPEQYREIFPGARLQDFFDAHDIHLESPSFLVAVVRFIGAQNIGLVKEFAAYWSALNKDRLEEVCNLVYNKDRPLDVVDNIFTTQDIEDHGRPFLWHVLNEMRRALQTVYMKQHEERVKTAMKAEKRTELRSPDGSEITLSGHAQLLGAQLAAHLENVPVENVSIGNVPRPITLPKREKPTPAATVQAELRGGEDRRTTLGEITSFENDTQSVHNTETIMTSQRVRHNAQISGAASVNFRGRASRQTSTQTSTPYSTTPNLQYRKISGGYVENMAPRIPANNHRARQPSQAIPSPRYPCPVDLARMHDQQKMMTSGSPSQNYANLVGYPPHAVPSQFMPNQCIANQPFEAPIQYTAMVSNSSMMAGGFVEPRLTYPNVIRPISEITNVQYPNTANPRSAQPITADNAWASNQGHAMGKLYDPYGPSNPGFAQGPPRGKGKSRASFSNQAGRGRKFSTGSYGRGHGQYNGDRGNQNSYRGSRHSDAPMLPGTLQQGHRASNASRKETEPFPQFDPSRQAVDIPTPGFHQPPTQNSITRRCSDRTPQYNVHQNIGTDLSNPFTGCGQDWIGPKCDRIRDLWVFPLFPGFSVEALRELFEGYIGGPIKEIRANHKIGADGRPAAYGFVCFHSPEDARKGLLANGIEFNGQPLKVQVPRSQFEIVSPDRPFGARTYQGGSNSGRPSLQFGSRRESAGTHPSYYGQMPAYSPQNMGEGPQNVGSSNSFRRSSGQQAGYFGYHNMSAGPVIGTSNAASYSPQDARSDLPRQHTQETFATRGSPELRKGKPRSVRSSPKKNKQRRVENKSSPTTIETKALTPTPSVSGVKSNDDSSSIMSVRTSQNLPATIEDALADTEAANKLEEDTPPLSDGGSKGEGSNGEGSNGEESVDEGSIDEGSMDEGPMDEGPMDEGSMDEGLMDDESNAPEAQQGTAPVRKVPEILAEEKQPVPQSDADKTTSEATLTTTQPDQQPEAEPIVVKPTASDLRNSDECKPTETVAQPQTPVKAAARIQPSIVCKTPDAAIPDLGGTSDDDQKVDASFHSAKESQSPRSDAGADFKDHNREKPGRQENEQLAVPVTESSHDIATLEEEMVTGSETMKDTDAISESTATQTNQLTEPLPEIIKTSVPEPPKPGAPQTESLHPFAKSKKKQQQPKQKASKKKGKGKEAEVAKFKDADASKQNETEAMESKVGESSKSRDVESSKLEPAEPPKPKDHGPSKPKEIEPVMPTENEPLEENIKETKARSKLQSTHQPQSSNGKGSQKSKTDFDGVAKEDPRSTLRSKMGGNDSIPSNEGDPEPNPTDAKDSFFSQWAGTKVETGVLFADKQDPQEKSFAEQEGGSQPPQPTPDATKPPQTEDAPAKIKEEIEKQKRRKEIFAKVAVPKLSLRSNRIPSSAGRSDGADVRSPITPAFYTPFLPSDTLTVVEQDLLEDAEVKEDPSENKFESTKATQGTHTPTNDCSSEKTIISDTPPRVEIPAPQASQPLPDALPTDTPTSQPPSTDSPQAQTETQPKKKSKRKKKKAPSSQGGVTAEGGLSTESTAQKQAGSTPSGPSIEADLEFGEQKSQIDGMKEGTTKGPSSDAKGKGKVLDDAGKAKNKKDLEEELVRHAKYVEGSPAWKLSTEKIRKMRLAVDEDFKKSEPGEQTWFKHVHDILGVGVTEPAATSTMKDSCMGGHEQQQRPITAQELQELRDQSNWKAPSLSLIEQYYDVKKNEYIPNVIGKEEGEGEEEEDKKKRIRPPMWDEI</sequence>
<feature type="compositionally biased region" description="Polar residues" evidence="2">
    <location>
        <begin position="535"/>
        <end position="545"/>
    </location>
</feature>
<proteinExistence type="predicted"/>
<dbReference type="GO" id="GO:0003723">
    <property type="term" value="F:RNA binding"/>
    <property type="evidence" value="ECO:0007669"/>
    <property type="project" value="UniProtKB-UniRule"/>
</dbReference>
<feature type="region of interest" description="Disordered" evidence="2">
    <location>
        <begin position="1470"/>
        <end position="1638"/>
    </location>
</feature>
<feature type="region of interest" description="Disordered" evidence="2">
    <location>
        <begin position="709"/>
        <end position="774"/>
    </location>
</feature>
<dbReference type="Gene3D" id="3.30.70.330">
    <property type="match status" value="1"/>
</dbReference>
<evidence type="ECO:0000256" key="2">
    <source>
        <dbReference type="SAM" id="MobiDB-lite"/>
    </source>
</evidence>
<feature type="compositionally biased region" description="Low complexity" evidence="2">
    <location>
        <begin position="1526"/>
        <end position="1550"/>
    </location>
</feature>
<dbReference type="Pfam" id="PF00076">
    <property type="entry name" value="RRM_1"/>
    <property type="match status" value="1"/>
</dbReference>
<feature type="region of interest" description="Disordered" evidence="2">
    <location>
        <begin position="462"/>
        <end position="585"/>
    </location>
</feature>
<evidence type="ECO:0000256" key="1">
    <source>
        <dbReference type="PROSITE-ProRule" id="PRU00176"/>
    </source>
</evidence>
<feature type="compositionally biased region" description="Basic and acidic residues" evidence="2">
    <location>
        <begin position="1094"/>
        <end position="1111"/>
    </location>
</feature>
<evidence type="ECO:0000313" key="4">
    <source>
        <dbReference type="EMBL" id="OCK79481.1"/>
    </source>
</evidence>
<feature type="compositionally biased region" description="Polar residues" evidence="2">
    <location>
        <begin position="1145"/>
        <end position="1157"/>
    </location>
</feature>
<feature type="compositionally biased region" description="Basic and acidic residues" evidence="2">
    <location>
        <begin position="1478"/>
        <end position="1488"/>
    </location>
</feature>
<evidence type="ECO:0000259" key="3">
    <source>
        <dbReference type="PROSITE" id="PS50102"/>
    </source>
</evidence>
<feature type="compositionally biased region" description="Polar residues" evidence="2">
    <location>
        <begin position="999"/>
        <end position="1010"/>
    </location>
</feature>
<feature type="compositionally biased region" description="Polar residues" evidence="2">
    <location>
        <begin position="1579"/>
        <end position="1594"/>
    </location>
</feature>
<feature type="compositionally biased region" description="Acidic residues" evidence="2">
    <location>
        <begin position="927"/>
        <end position="964"/>
    </location>
</feature>
<feature type="compositionally biased region" description="Polar residues" evidence="2">
    <location>
        <begin position="846"/>
        <end position="885"/>
    </location>
</feature>
<dbReference type="OrthoDB" id="3800936at2759"/>
<name>A0A8E2E994_9PEZI</name>
<feature type="compositionally biased region" description="Gly residues" evidence="2">
    <location>
        <begin position="912"/>
        <end position="923"/>
    </location>
</feature>
<feature type="compositionally biased region" description="Basic and acidic residues" evidence="2">
    <location>
        <begin position="1306"/>
        <end position="1320"/>
    </location>
</feature>
<dbReference type="CDD" id="cd00590">
    <property type="entry name" value="RRM_SF"/>
    <property type="match status" value="1"/>
</dbReference>
<dbReference type="SUPFAM" id="SSF54928">
    <property type="entry name" value="RNA-binding domain, RBD"/>
    <property type="match status" value="1"/>
</dbReference>
<feature type="compositionally biased region" description="Polar residues" evidence="2">
    <location>
        <begin position="1489"/>
        <end position="1510"/>
    </location>
</feature>
<feature type="compositionally biased region" description="Basic and acidic residues" evidence="2">
    <location>
        <begin position="802"/>
        <end position="811"/>
    </location>
</feature>
<feature type="compositionally biased region" description="Basic and acidic residues" evidence="2">
    <location>
        <begin position="977"/>
        <end position="998"/>
    </location>
</feature>
<feature type="compositionally biased region" description="Polar residues" evidence="2">
    <location>
        <begin position="1429"/>
        <end position="1439"/>
    </location>
</feature>
<feature type="region of interest" description="Disordered" evidence="2">
    <location>
        <begin position="791"/>
        <end position="1447"/>
    </location>
</feature>
<feature type="compositionally biased region" description="Basic and acidic residues" evidence="2">
    <location>
        <begin position="1401"/>
        <end position="1411"/>
    </location>
</feature>
<keyword evidence="5" id="KW-1185">Reference proteome</keyword>
<dbReference type="InterPro" id="IPR012677">
    <property type="entry name" value="Nucleotide-bd_a/b_plait_sf"/>
</dbReference>
<feature type="compositionally biased region" description="Basic and acidic residues" evidence="2">
    <location>
        <begin position="1206"/>
        <end position="1266"/>
    </location>
</feature>
<feature type="compositionally biased region" description="Basic and acidic residues" evidence="2">
    <location>
        <begin position="1625"/>
        <end position="1638"/>
    </location>
</feature>